<dbReference type="GO" id="GO:0016208">
    <property type="term" value="F:AMP binding"/>
    <property type="evidence" value="ECO:0007669"/>
    <property type="project" value="TreeGrafter"/>
</dbReference>
<dbReference type="Gene3D" id="3.40.50.460">
    <property type="entry name" value="Phosphofructokinase domain"/>
    <property type="match status" value="1"/>
</dbReference>
<dbReference type="EMBL" id="PIQE01000006">
    <property type="protein sequence ID" value="RUO69006.1"/>
    <property type="molecule type" value="Genomic_DNA"/>
</dbReference>
<proteinExistence type="inferred from homology"/>
<evidence type="ECO:0000256" key="13">
    <source>
        <dbReference type="ARBA" id="ARBA00023152"/>
    </source>
</evidence>
<comment type="catalytic activity">
    <reaction evidence="15">
        <text>beta-D-fructose 6-phosphate + ATP = beta-D-fructose 1,6-bisphosphate + ADP + H(+)</text>
        <dbReference type="Rhea" id="RHEA:16109"/>
        <dbReference type="ChEBI" id="CHEBI:15378"/>
        <dbReference type="ChEBI" id="CHEBI:30616"/>
        <dbReference type="ChEBI" id="CHEBI:32966"/>
        <dbReference type="ChEBI" id="CHEBI:57634"/>
        <dbReference type="ChEBI" id="CHEBI:456216"/>
        <dbReference type="EC" id="2.7.1.11"/>
    </reaction>
</comment>
<dbReference type="InterPro" id="IPR000023">
    <property type="entry name" value="Phosphofructokinase_dom"/>
</dbReference>
<dbReference type="SUPFAM" id="SSF53784">
    <property type="entry name" value="Phosphofructokinase"/>
    <property type="match status" value="1"/>
</dbReference>
<comment type="pathway">
    <text evidence="3">Carbohydrate degradation; glycolysis; D-glyceraldehyde 3-phosphate and glycerone phosphate from D-glucose: step 3/4.</text>
</comment>
<evidence type="ECO:0000256" key="2">
    <source>
        <dbReference type="ARBA" id="ARBA00004496"/>
    </source>
</evidence>
<evidence type="ECO:0000256" key="14">
    <source>
        <dbReference type="ARBA" id="ARBA00038478"/>
    </source>
</evidence>
<evidence type="ECO:0000256" key="8">
    <source>
        <dbReference type="ARBA" id="ARBA00022723"/>
    </source>
</evidence>
<comment type="subcellular location">
    <subcellularLocation>
        <location evidence="2">Cytoplasm</location>
    </subcellularLocation>
</comment>
<dbReference type="GO" id="GO:0003872">
    <property type="term" value="F:6-phosphofructokinase activity"/>
    <property type="evidence" value="ECO:0007669"/>
    <property type="project" value="UniProtKB-EC"/>
</dbReference>
<dbReference type="STRING" id="1122124.GCA_000423165_02407"/>
<evidence type="ECO:0000256" key="12">
    <source>
        <dbReference type="ARBA" id="ARBA00022842"/>
    </source>
</evidence>
<dbReference type="GO" id="GO:0046872">
    <property type="term" value="F:metal ion binding"/>
    <property type="evidence" value="ECO:0007669"/>
    <property type="project" value="UniProtKB-KW"/>
</dbReference>
<gene>
    <name evidence="17" type="ORF">CWI80_12160</name>
</gene>
<keyword evidence="18" id="KW-1185">Reference proteome</keyword>
<dbReference type="GO" id="GO:0061621">
    <property type="term" value="P:canonical glycolysis"/>
    <property type="evidence" value="ECO:0007669"/>
    <property type="project" value="TreeGrafter"/>
</dbReference>
<keyword evidence="9" id="KW-0547">Nucleotide-binding</keyword>
<comment type="caution">
    <text evidence="17">The sequence shown here is derived from an EMBL/GenBank/DDBJ whole genome shotgun (WGS) entry which is preliminary data.</text>
</comment>
<keyword evidence="10 17" id="KW-0418">Kinase</keyword>
<evidence type="ECO:0000313" key="18">
    <source>
        <dbReference type="Proteomes" id="UP000287022"/>
    </source>
</evidence>
<dbReference type="GO" id="GO:0005524">
    <property type="term" value="F:ATP binding"/>
    <property type="evidence" value="ECO:0007669"/>
    <property type="project" value="UniProtKB-KW"/>
</dbReference>
<dbReference type="PRINTS" id="PR00476">
    <property type="entry name" value="PHFRCTKINASE"/>
</dbReference>
<evidence type="ECO:0000256" key="1">
    <source>
        <dbReference type="ARBA" id="ARBA00001946"/>
    </source>
</evidence>
<dbReference type="UniPathway" id="UPA00109">
    <property type="reaction ID" value="UER00182"/>
</dbReference>
<dbReference type="GO" id="GO:0006002">
    <property type="term" value="P:fructose 6-phosphate metabolic process"/>
    <property type="evidence" value="ECO:0007669"/>
    <property type="project" value="InterPro"/>
</dbReference>
<dbReference type="GO" id="GO:0005945">
    <property type="term" value="C:6-phosphofructokinase complex"/>
    <property type="evidence" value="ECO:0007669"/>
    <property type="project" value="TreeGrafter"/>
</dbReference>
<dbReference type="GO" id="GO:0030388">
    <property type="term" value="P:fructose 1,6-bisphosphate metabolic process"/>
    <property type="evidence" value="ECO:0007669"/>
    <property type="project" value="TreeGrafter"/>
</dbReference>
<dbReference type="GO" id="GO:0042802">
    <property type="term" value="F:identical protein binding"/>
    <property type="evidence" value="ECO:0007669"/>
    <property type="project" value="TreeGrafter"/>
</dbReference>
<sequence length="409" mass="44816">MLCHGLRNLRCGTLLLQTLAGPVDHRLRLRFFFTAHRFHRLSFVKSSISLPNKHLQTTQRSKRSVSTSQKTIKRIGVLTSGGDAPGMNAALRAVVLAAEHYGIETIAFRHGYQGLLDNDAVPMQAKDVLHILQYSGTIIKSARCRRFKEVEAAQLAAKNLDSLNIDALIVIGGDGSFRGADHLANHWQGQIIGVPGTIDNDVYGTDQTIGYATAVAIAMDALDKIRDTADAMDRVFIVEVMGRDAGFIGLCSAMSSGAERMILPELQKEKALTISALVKHIKRVQEIRGEGSYVMVLSEHQWPGGAVALSEQLEAEYHLPCRPCLLGHIQRGGPPAPADRILASELGVHAVELILAGAHRVMAAKSQNACVAVPLRETWEKKHPLDENLLRIQHEIFNPVKKKQQRAAL</sequence>
<organism evidence="17 18">
    <name type="scientific">Pseudidiomarina sediminum</name>
    <dbReference type="NCBI Taxonomy" id="431675"/>
    <lineage>
        <taxon>Bacteria</taxon>
        <taxon>Pseudomonadati</taxon>
        <taxon>Pseudomonadota</taxon>
        <taxon>Gammaproteobacteria</taxon>
        <taxon>Alteromonadales</taxon>
        <taxon>Idiomarinaceae</taxon>
        <taxon>Pseudidiomarina</taxon>
    </lineage>
</organism>
<evidence type="ECO:0000256" key="6">
    <source>
        <dbReference type="ARBA" id="ARBA00022533"/>
    </source>
</evidence>
<keyword evidence="7 17" id="KW-0808">Transferase</keyword>
<dbReference type="GO" id="GO:0048029">
    <property type="term" value="F:monosaccharide binding"/>
    <property type="evidence" value="ECO:0007669"/>
    <property type="project" value="TreeGrafter"/>
</dbReference>
<evidence type="ECO:0000256" key="10">
    <source>
        <dbReference type="ARBA" id="ARBA00022777"/>
    </source>
</evidence>
<reference evidence="18" key="1">
    <citation type="journal article" date="2018" name="Front. Microbiol.">
        <title>Genome-Based Analysis Reveals the Taxonomy and Diversity of the Family Idiomarinaceae.</title>
        <authorList>
            <person name="Liu Y."/>
            <person name="Lai Q."/>
            <person name="Shao Z."/>
        </authorList>
    </citation>
    <scope>NUCLEOTIDE SEQUENCE [LARGE SCALE GENOMIC DNA]</scope>
    <source>
        <strain evidence="18">c121</strain>
    </source>
</reference>
<dbReference type="InterPro" id="IPR015912">
    <property type="entry name" value="Phosphofructokinase_CS"/>
</dbReference>
<dbReference type="GO" id="GO:0070095">
    <property type="term" value="F:fructose-6-phosphate binding"/>
    <property type="evidence" value="ECO:0007669"/>
    <property type="project" value="TreeGrafter"/>
</dbReference>
<protein>
    <recommendedName>
        <fullName evidence="4">6-phosphofructokinase</fullName>
        <ecNumber evidence="4">2.7.1.11</ecNumber>
    </recommendedName>
</protein>
<keyword evidence="5" id="KW-0963">Cytoplasm</keyword>
<keyword evidence="8" id="KW-0479">Metal-binding</keyword>
<keyword evidence="13" id="KW-0324">Glycolysis</keyword>
<evidence type="ECO:0000256" key="5">
    <source>
        <dbReference type="ARBA" id="ARBA00022490"/>
    </source>
</evidence>
<evidence type="ECO:0000256" key="11">
    <source>
        <dbReference type="ARBA" id="ARBA00022840"/>
    </source>
</evidence>
<dbReference type="Pfam" id="PF00365">
    <property type="entry name" value="PFK"/>
    <property type="match status" value="1"/>
</dbReference>
<evidence type="ECO:0000256" key="15">
    <source>
        <dbReference type="ARBA" id="ARBA00048070"/>
    </source>
</evidence>
<dbReference type="InterPro" id="IPR022953">
    <property type="entry name" value="ATP_PFK"/>
</dbReference>
<evidence type="ECO:0000256" key="9">
    <source>
        <dbReference type="ARBA" id="ARBA00022741"/>
    </source>
</evidence>
<keyword evidence="11" id="KW-0067">ATP-binding</keyword>
<dbReference type="PROSITE" id="PS00433">
    <property type="entry name" value="PHOSPHOFRUCTOKINASE"/>
    <property type="match status" value="1"/>
</dbReference>
<dbReference type="Proteomes" id="UP000287022">
    <property type="component" value="Unassembled WGS sequence"/>
</dbReference>
<dbReference type="NCBIfam" id="NF002872">
    <property type="entry name" value="PRK03202.1"/>
    <property type="match status" value="1"/>
</dbReference>
<name>A0A432YZF6_9GAMM</name>
<dbReference type="InterPro" id="IPR035966">
    <property type="entry name" value="PKF_sf"/>
</dbReference>
<feature type="domain" description="Phosphofructokinase" evidence="16">
    <location>
        <begin position="74"/>
        <end position="354"/>
    </location>
</feature>
<keyword evidence="12" id="KW-0460">Magnesium</keyword>
<dbReference type="EC" id="2.7.1.11" evidence="4"/>
<keyword evidence="6" id="KW-0021">Allosteric enzyme</keyword>
<evidence type="ECO:0000259" key="16">
    <source>
        <dbReference type="Pfam" id="PF00365"/>
    </source>
</evidence>
<dbReference type="AlphaFoldDB" id="A0A432YZF6"/>
<accession>A0A432YZF6</accession>
<evidence type="ECO:0000256" key="7">
    <source>
        <dbReference type="ARBA" id="ARBA00022679"/>
    </source>
</evidence>
<dbReference type="PANTHER" id="PTHR13697:SF4">
    <property type="entry name" value="ATP-DEPENDENT 6-PHOSPHOFRUCTOKINASE"/>
    <property type="match status" value="1"/>
</dbReference>
<dbReference type="Gene3D" id="3.40.50.450">
    <property type="match status" value="1"/>
</dbReference>
<dbReference type="PANTHER" id="PTHR13697">
    <property type="entry name" value="PHOSPHOFRUCTOKINASE"/>
    <property type="match status" value="1"/>
</dbReference>
<evidence type="ECO:0000256" key="3">
    <source>
        <dbReference type="ARBA" id="ARBA00004679"/>
    </source>
</evidence>
<comment type="cofactor">
    <cofactor evidence="1">
        <name>Mg(2+)</name>
        <dbReference type="ChEBI" id="CHEBI:18420"/>
    </cofactor>
</comment>
<evidence type="ECO:0000313" key="17">
    <source>
        <dbReference type="EMBL" id="RUO69006.1"/>
    </source>
</evidence>
<comment type="similarity">
    <text evidence="14">Belongs to the phosphofructokinase type A (PFKA) family.</text>
</comment>
<evidence type="ECO:0000256" key="4">
    <source>
        <dbReference type="ARBA" id="ARBA00012055"/>
    </source>
</evidence>